<evidence type="ECO:0000256" key="7">
    <source>
        <dbReference type="ARBA" id="ARBA00022837"/>
    </source>
</evidence>
<dbReference type="InterPro" id="IPR014718">
    <property type="entry name" value="GH-type_carb-bd"/>
</dbReference>
<evidence type="ECO:0000256" key="3">
    <source>
        <dbReference type="ARBA" id="ARBA00007401"/>
    </source>
</evidence>
<dbReference type="InterPro" id="IPR004199">
    <property type="entry name" value="B-gal_small/dom_5"/>
</dbReference>
<keyword evidence="8 10" id="KW-0326">Glycosidase</keyword>
<proteinExistence type="inferred from homology"/>
<dbReference type="InterPro" id="IPR050347">
    <property type="entry name" value="Bact_Beta-galactosidase"/>
</dbReference>
<evidence type="ECO:0000256" key="2">
    <source>
        <dbReference type="ARBA" id="ARBA00001913"/>
    </source>
</evidence>
<dbReference type="Pfam" id="PF02929">
    <property type="entry name" value="Bgal_small_N"/>
    <property type="match status" value="1"/>
</dbReference>
<evidence type="ECO:0000256" key="1">
    <source>
        <dbReference type="ARBA" id="ARBA00001412"/>
    </source>
</evidence>
<dbReference type="EMBL" id="CP016907">
    <property type="protein sequence ID" value="AOC96417.1"/>
    <property type="molecule type" value="Genomic_DNA"/>
</dbReference>
<dbReference type="InterPro" id="IPR006101">
    <property type="entry name" value="Glyco_hydro_2"/>
</dbReference>
<dbReference type="AlphaFoldDB" id="A0AAC9D4I5"/>
<dbReference type="SUPFAM" id="SSF49785">
    <property type="entry name" value="Galactose-binding domain-like"/>
    <property type="match status" value="1"/>
</dbReference>
<dbReference type="Proteomes" id="UP000093276">
    <property type="component" value="Chromosome"/>
</dbReference>
<evidence type="ECO:0000256" key="6">
    <source>
        <dbReference type="ARBA" id="ARBA00022801"/>
    </source>
</evidence>
<dbReference type="SUPFAM" id="SSF51445">
    <property type="entry name" value="(Trans)glycosidases"/>
    <property type="match status" value="1"/>
</dbReference>
<comment type="catalytic activity">
    <reaction evidence="1 10">
        <text>Hydrolysis of terminal non-reducing beta-D-galactose residues in beta-D-galactosides.</text>
        <dbReference type="EC" id="3.2.1.23"/>
    </reaction>
</comment>
<dbReference type="InterPro" id="IPR023232">
    <property type="entry name" value="Glyco_hydro_2_AS"/>
</dbReference>
<sequence>MYLCPLGTFETIIMKYNIKAMFTSKLNYNNPFLRLRFLTYAFYILLFTINIKAQSVTGEPAGVPELHKKYQFAPWEDPTITSINRQPARATAYSYASVEDALKGDRTKSRIQMLNGDWDFKYAVNLKEASKDFYKNTVSGWDKIEVPSNWEMKGYDNPIYKSAVYPFRPINPPYIPKDYNGVGSYQRSFTVPENWKDMTVTLHFGAVSSGFEVWLNGEFLGYGEDSFLPSEFDITPYLKAGENVVSVRVIRWTDGSYLEDQDHWRMSGIQREVFIMAEPKLRIQDFFVQTKLDKEYKDAIFKLRPKVENLTGMKIKDYTMNVQLYDANNTAMFKEPLQRPVIDLINESYPRLDNVRFGFFQETIKNPKKWSSEEPNLYTMVISIRDKNGNVTEAKSCKVGFRSIEFSKENGKMLINGKETYVYGVNRHDHHPTRGKAVTREDIKQDITTIKKFNFNFIRTSHYPNDSYFYELCDQYGIMVMDEANQETHGIGGKLSNDPLWTNAYMERMIRMVERDKNHPSVVMWSLGNEGGKGPNHAAMSGWVHDFDITRPVHYEPAQGNAKLDGYIDPLDSRYPKTIDHAYRFENPQDDSYVDMVSRFYPGVFTPKFLVDQKKDTRPIIFVEYSHAMGNSVGNLKELWDEFRSLPRVIGGCIWEFKDQGIVKFDSRSGQNYFAHGGDFGEKYHDGNFNTKGIVDSYGKPKGSIFENKWVYQPAISTLNGNQLEIKNRQAVKSLEGYIPVLKVLENGNVIKTQILKPFKIEAGQSTTLDISSYLPKMKADAEYILNIEFQLSKDELWASKGYTVAEDQFVLKKKETSIDFRNEKDAAYKTTETDFDFQVKGKSFEVKISKENGALTSYIFKGEEQVFAPLLPNFVRPLTDNDKRGWKSQKLLKQWYKAKPKVLSTTMGIGIDGTVITSEYEIIKDSAKVQVAYKINENGVIKVDYSLKASDKLPNIPKIGMQMGVKRSFDQISWYAKGELENYSDRSFGSFVGKYSLPINDFIEHYPKPQENGNRCDVRWMALSTPQKNSGFLVVNDNKVLSMSAWPYTQENLSASGHTYDLKDPGFLTVNIDLIQMGVGGNDSWTIVAQPLEQYQIKSGNYDYSFYLTPFSGSKYELENSLKKFKY</sequence>
<dbReference type="PROSITE" id="PS00719">
    <property type="entry name" value="GLYCOSYL_HYDROL_F2_1"/>
    <property type="match status" value="1"/>
</dbReference>
<dbReference type="GO" id="GO:0009341">
    <property type="term" value="C:beta-galactosidase complex"/>
    <property type="evidence" value="ECO:0007669"/>
    <property type="project" value="InterPro"/>
</dbReference>
<dbReference type="InterPro" id="IPR006102">
    <property type="entry name" value="Ig-like_GH2"/>
</dbReference>
<evidence type="ECO:0000313" key="13">
    <source>
        <dbReference type="Proteomes" id="UP000093276"/>
    </source>
</evidence>
<dbReference type="Gene3D" id="3.20.20.80">
    <property type="entry name" value="Glycosidases"/>
    <property type="match status" value="1"/>
</dbReference>
<keyword evidence="6 10" id="KW-0378">Hydrolase</keyword>
<dbReference type="PANTHER" id="PTHR46323">
    <property type="entry name" value="BETA-GALACTOSIDASE"/>
    <property type="match status" value="1"/>
</dbReference>
<dbReference type="Gene3D" id="2.60.40.10">
    <property type="entry name" value="Immunoglobulins"/>
    <property type="match status" value="2"/>
</dbReference>
<dbReference type="Pfam" id="PF02836">
    <property type="entry name" value="Glyco_hydro_2_C"/>
    <property type="match status" value="1"/>
</dbReference>
<dbReference type="InterPro" id="IPR023230">
    <property type="entry name" value="Glyco_hydro_2_CS"/>
</dbReference>
<dbReference type="Pfam" id="PF16353">
    <property type="entry name" value="LacZ_4"/>
    <property type="match status" value="1"/>
</dbReference>
<organism evidence="12 13">
    <name type="scientific">Flavobacterium anhuiense</name>
    <dbReference type="NCBI Taxonomy" id="459526"/>
    <lineage>
        <taxon>Bacteria</taxon>
        <taxon>Pseudomonadati</taxon>
        <taxon>Bacteroidota</taxon>
        <taxon>Flavobacteriia</taxon>
        <taxon>Flavobacteriales</taxon>
        <taxon>Flavobacteriaceae</taxon>
        <taxon>Flavobacterium</taxon>
    </lineage>
</organism>
<dbReference type="InterPro" id="IPR008979">
    <property type="entry name" value="Galactose-bd-like_sf"/>
</dbReference>
<dbReference type="InterPro" id="IPR032312">
    <property type="entry name" value="LacZ_4"/>
</dbReference>
<evidence type="ECO:0000256" key="4">
    <source>
        <dbReference type="ARBA" id="ARBA00011245"/>
    </source>
</evidence>
<dbReference type="Pfam" id="PF02837">
    <property type="entry name" value="Glyco_hydro_2_N"/>
    <property type="match status" value="1"/>
</dbReference>
<dbReference type="InterPro" id="IPR017853">
    <property type="entry name" value="GH"/>
</dbReference>
<evidence type="ECO:0000256" key="10">
    <source>
        <dbReference type="RuleBase" id="RU361154"/>
    </source>
</evidence>
<evidence type="ECO:0000259" key="11">
    <source>
        <dbReference type="SMART" id="SM01038"/>
    </source>
</evidence>
<keyword evidence="7" id="KW-0106">Calcium</keyword>
<reference evidence="12 13" key="1">
    <citation type="submission" date="2016-08" db="EMBL/GenBank/DDBJ databases">
        <title>Complete genome sequence of Flavobacterium johnsoniae strain GSE09, a volatile-producing biocontrol agent isolated from cucumber (Cucumis sativus).</title>
        <authorList>
            <person name="Jeong J.-J."/>
            <person name="Oh J.Y."/>
            <person name="Jim Y.J."/>
            <person name="Sang M.K."/>
            <person name="Kim K.D."/>
        </authorList>
    </citation>
    <scope>NUCLEOTIDE SEQUENCE [LARGE SCALE GENOMIC DNA]</scope>
    <source>
        <strain evidence="12 13">GSE09</strain>
    </source>
</reference>
<evidence type="ECO:0000256" key="5">
    <source>
        <dbReference type="ARBA" id="ARBA00012756"/>
    </source>
</evidence>
<dbReference type="PROSITE" id="PS00608">
    <property type="entry name" value="GLYCOSYL_HYDROL_F2_2"/>
    <property type="match status" value="1"/>
</dbReference>
<comment type="similarity">
    <text evidence="3 10">Belongs to the glycosyl hydrolase 2 family.</text>
</comment>
<dbReference type="Pfam" id="PF00703">
    <property type="entry name" value="Glyco_hydro_2"/>
    <property type="match status" value="1"/>
</dbReference>
<dbReference type="GO" id="GO:0004565">
    <property type="term" value="F:beta-galactosidase activity"/>
    <property type="evidence" value="ECO:0007669"/>
    <property type="project" value="UniProtKB-EC"/>
</dbReference>
<evidence type="ECO:0000256" key="9">
    <source>
        <dbReference type="ARBA" id="ARBA00032230"/>
    </source>
</evidence>
<name>A0AAC9D4I5_9FLAO</name>
<dbReference type="PANTHER" id="PTHR46323:SF2">
    <property type="entry name" value="BETA-GALACTOSIDASE"/>
    <property type="match status" value="1"/>
</dbReference>
<dbReference type="InterPro" id="IPR006103">
    <property type="entry name" value="Glyco_hydro_2_cat"/>
</dbReference>
<gene>
    <name evidence="12" type="primary">lacZ_5</name>
    <name evidence="12" type="ORF">BB050_03328</name>
</gene>
<dbReference type="InterPro" id="IPR006104">
    <property type="entry name" value="Glyco_hydro_2_N"/>
</dbReference>
<comment type="cofactor">
    <cofactor evidence="2">
        <name>Ca(2+)</name>
        <dbReference type="ChEBI" id="CHEBI:29108"/>
    </cofactor>
</comment>
<dbReference type="EC" id="3.2.1.23" evidence="5 10"/>
<dbReference type="GO" id="GO:0030246">
    <property type="term" value="F:carbohydrate binding"/>
    <property type="evidence" value="ECO:0007669"/>
    <property type="project" value="InterPro"/>
</dbReference>
<comment type="subunit">
    <text evidence="4">Monomer.</text>
</comment>
<dbReference type="InterPro" id="IPR011013">
    <property type="entry name" value="Gal_mutarotase_sf_dom"/>
</dbReference>
<evidence type="ECO:0000313" key="12">
    <source>
        <dbReference type="EMBL" id="AOC96417.1"/>
    </source>
</evidence>
<dbReference type="Gene3D" id="2.70.98.10">
    <property type="match status" value="1"/>
</dbReference>
<dbReference type="PRINTS" id="PR00132">
    <property type="entry name" value="GLHYDRLASE2"/>
</dbReference>
<dbReference type="InterPro" id="IPR013783">
    <property type="entry name" value="Ig-like_fold"/>
</dbReference>
<dbReference type="Gene3D" id="2.60.120.260">
    <property type="entry name" value="Galactose-binding domain-like"/>
    <property type="match status" value="1"/>
</dbReference>
<dbReference type="SUPFAM" id="SSF74650">
    <property type="entry name" value="Galactose mutarotase-like"/>
    <property type="match status" value="1"/>
</dbReference>
<feature type="domain" description="Beta galactosidase small chain/" evidence="11">
    <location>
        <begin position="839"/>
        <end position="1110"/>
    </location>
</feature>
<dbReference type="FunFam" id="2.60.40.10:FF:000680">
    <property type="entry name" value="Beta-galactosidase"/>
    <property type="match status" value="1"/>
</dbReference>
<dbReference type="SMART" id="SM01038">
    <property type="entry name" value="Bgal_small_N"/>
    <property type="match status" value="1"/>
</dbReference>
<dbReference type="InterPro" id="IPR036156">
    <property type="entry name" value="Beta-gal/glucu_dom_sf"/>
</dbReference>
<evidence type="ECO:0000256" key="8">
    <source>
        <dbReference type="ARBA" id="ARBA00023295"/>
    </source>
</evidence>
<dbReference type="GO" id="GO:0005990">
    <property type="term" value="P:lactose catabolic process"/>
    <property type="evidence" value="ECO:0007669"/>
    <property type="project" value="TreeGrafter"/>
</dbReference>
<dbReference type="SUPFAM" id="SSF49303">
    <property type="entry name" value="beta-Galactosidase/glucuronidase domain"/>
    <property type="match status" value="2"/>
</dbReference>
<dbReference type="KEGG" id="fjg:BB050_03328"/>
<protein>
    <recommendedName>
        <fullName evidence="5 10">Beta-galactosidase</fullName>
        <ecNumber evidence="5 10">3.2.1.23</ecNumber>
    </recommendedName>
    <alternativeName>
        <fullName evidence="9 10">Lactase</fullName>
    </alternativeName>
</protein>
<accession>A0AAC9D4I5</accession>